<dbReference type="EMBL" id="CM018047">
    <property type="protein sequence ID" value="KAA8524249.1"/>
    <property type="molecule type" value="Genomic_DNA"/>
</dbReference>
<organism evidence="2 3">
    <name type="scientific">Nyssa sinensis</name>
    <dbReference type="NCBI Taxonomy" id="561372"/>
    <lineage>
        <taxon>Eukaryota</taxon>
        <taxon>Viridiplantae</taxon>
        <taxon>Streptophyta</taxon>
        <taxon>Embryophyta</taxon>
        <taxon>Tracheophyta</taxon>
        <taxon>Spermatophyta</taxon>
        <taxon>Magnoliopsida</taxon>
        <taxon>eudicotyledons</taxon>
        <taxon>Gunneridae</taxon>
        <taxon>Pentapetalae</taxon>
        <taxon>asterids</taxon>
        <taxon>Cornales</taxon>
        <taxon>Nyssaceae</taxon>
        <taxon>Nyssa</taxon>
    </lineage>
</organism>
<accession>A0A5J5A1S9</accession>
<dbReference type="OrthoDB" id="1428943at2759"/>
<sequence>MAERTRLVHLSNIVNTLHGETVSLKEEQSRQGMLIERVLQQLNNLVQITTKLSSEEGTSNNVKLNANPLFVGHTGIQARSLRLDFPRFDDGDPSEWILKAQQFFNYFETPDNHKLEIASFHIEGKALTWYYWLKESSPRIKWEDFLEALHIRFRLSAYKDPMGAFTKLRRAKLPVEEGHLAVQVANGDTLPCLGCHKTVLLKGLRLPEKAIEEERSLSKAAIVNGRGIWLQLMKLCEKSGETPIEPAIQAVLNNLKTVFAERRGLPPPKSHDHQIQLQETAKPMSVIVRKGLKLSPRYFGPFQIIQKIGEVTYKLDLPKESKIYPVFHISCLKKKLGTLVNPSHRLPIVMENSTMAPEPEKILERRLKKNGNRARVDLLVQWKRVNKEDATWVDAEELCKTYPELVGEFF</sequence>
<dbReference type="PANTHER" id="PTHR46148">
    <property type="entry name" value="CHROMO DOMAIN-CONTAINING PROTEIN"/>
    <property type="match status" value="1"/>
</dbReference>
<dbReference type="InterPro" id="IPR023780">
    <property type="entry name" value="Chromo_domain"/>
</dbReference>
<gene>
    <name evidence="2" type="ORF">F0562_010672</name>
</gene>
<dbReference type="PANTHER" id="PTHR46148:SF54">
    <property type="entry name" value="RETROTRANSPOSON-LIKE PROTEIN"/>
    <property type="match status" value="1"/>
</dbReference>
<dbReference type="Pfam" id="PF00385">
    <property type="entry name" value="Chromo"/>
    <property type="match status" value="1"/>
</dbReference>
<dbReference type="Pfam" id="PF24626">
    <property type="entry name" value="SH3_Tf2-1"/>
    <property type="match status" value="1"/>
</dbReference>
<dbReference type="Proteomes" id="UP000325577">
    <property type="component" value="Linkage Group LG4"/>
</dbReference>
<reference evidence="2 3" key="1">
    <citation type="submission" date="2019-09" db="EMBL/GenBank/DDBJ databases">
        <title>A chromosome-level genome assembly of the Chinese tupelo Nyssa sinensis.</title>
        <authorList>
            <person name="Yang X."/>
            <person name="Kang M."/>
            <person name="Yang Y."/>
            <person name="Xiong H."/>
            <person name="Wang M."/>
            <person name="Zhang Z."/>
            <person name="Wang Z."/>
            <person name="Wu H."/>
            <person name="Ma T."/>
            <person name="Liu J."/>
            <person name="Xi Z."/>
        </authorList>
    </citation>
    <scope>NUCLEOTIDE SEQUENCE [LARGE SCALE GENOMIC DNA]</scope>
    <source>
        <strain evidence="2">J267</strain>
        <tissue evidence="2">Leaf</tissue>
    </source>
</reference>
<dbReference type="PROSITE" id="PS50013">
    <property type="entry name" value="CHROMO_2"/>
    <property type="match status" value="1"/>
</dbReference>
<evidence type="ECO:0000259" key="1">
    <source>
        <dbReference type="PROSITE" id="PS50013"/>
    </source>
</evidence>
<evidence type="ECO:0000313" key="3">
    <source>
        <dbReference type="Proteomes" id="UP000325577"/>
    </source>
</evidence>
<protein>
    <recommendedName>
        <fullName evidence="1">Chromo domain-containing protein</fullName>
    </recommendedName>
</protein>
<keyword evidence="3" id="KW-1185">Reference proteome</keyword>
<evidence type="ECO:0000313" key="2">
    <source>
        <dbReference type="EMBL" id="KAA8524249.1"/>
    </source>
</evidence>
<dbReference type="InterPro" id="IPR016197">
    <property type="entry name" value="Chromo-like_dom_sf"/>
</dbReference>
<name>A0A5J5A1S9_9ASTE</name>
<dbReference type="InterPro" id="IPR000953">
    <property type="entry name" value="Chromo/chromo_shadow_dom"/>
</dbReference>
<dbReference type="InterPro" id="IPR056924">
    <property type="entry name" value="SH3_Tf2-1"/>
</dbReference>
<dbReference type="Gene3D" id="2.40.50.40">
    <property type="match status" value="1"/>
</dbReference>
<dbReference type="AlphaFoldDB" id="A0A5J5A1S9"/>
<feature type="domain" description="Chromo" evidence="1">
    <location>
        <begin position="357"/>
        <end position="410"/>
    </location>
</feature>
<dbReference type="SUPFAM" id="SSF54160">
    <property type="entry name" value="Chromo domain-like"/>
    <property type="match status" value="1"/>
</dbReference>
<proteinExistence type="predicted"/>